<evidence type="ECO:0000259" key="17">
    <source>
        <dbReference type="Pfam" id="PF04757"/>
    </source>
</evidence>
<evidence type="ECO:0000256" key="5">
    <source>
        <dbReference type="ARBA" id="ARBA00022448"/>
    </source>
</evidence>
<comment type="similarity">
    <text evidence="3">Belongs to the pex2/pex10/pex12 family.</text>
</comment>
<keyword evidence="18" id="KW-0436">Ligase</keyword>
<dbReference type="GO" id="GO:0005778">
    <property type="term" value="C:peroxisomal membrane"/>
    <property type="evidence" value="ECO:0007669"/>
    <property type="project" value="UniProtKB-SubCell"/>
</dbReference>
<keyword evidence="13" id="KW-0576">Peroxisome</keyword>
<evidence type="ECO:0000256" key="16">
    <source>
        <dbReference type="SAM" id="MobiDB-lite"/>
    </source>
</evidence>
<comment type="pathway">
    <text evidence="2">Protein modification; protein ubiquitination.</text>
</comment>
<keyword evidence="19" id="KW-1185">Reference proteome</keyword>
<dbReference type="InterPro" id="IPR006845">
    <property type="entry name" value="Pex_N"/>
</dbReference>
<evidence type="ECO:0000256" key="15">
    <source>
        <dbReference type="ARBA" id="ARBA00034505"/>
    </source>
</evidence>
<evidence type="ECO:0000256" key="2">
    <source>
        <dbReference type="ARBA" id="ARBA00004906"/>
    </source>
</evidence>
<organism evidence="18 19">
    <name type="scientific">Friedmanniomyces endolithicus</name>
    <dbReference type="NCBI Taxonomy" id="329885"/>
    <lineage>
        <taxon>Eukaryota</taxon>
        <taxon>Fungi</taxon>
        <taxon>Dikarya</taxon>
        <taxon>Ascomycota</taxon>
        <taxon>Pezizomycotina</taxon>
        <taxon>Dothideomycetes</taxon>
        <taxon>Dothideomycetidae</taxon>
        <taxon>Mycosphaerellales</taxon>
        <taxon>Teratosphaeriaceae</taxon>
        <taxon>Friedmanniomyces</taxon>
    </lineage>
</organism>
<keyword evidence="5" id="KW-0813">Transport</keyword>
<evidence type="ECO:0000313" key="18">
    <source>
        <dbReference type="EMBL" id="KAK1002312.1"/>
    </source>
</evidence>
<keyword evidence="6" id="KW-0812">Transmembrane</keyword>
<keyword evidence="9" id="KW-0862">Zinc</keyword>
<dbReference type="GO" id="GO:0006513">
    <property type="term" value="P:protein monoubiquitination"/>
    <property type="evidence" value="ECO:0007669"/>
    <property type="project" value="TreeGrafter"/>
</dbReference>
<accession>A0AAN6KUN3</accession>
<evidence type="ECO:0000256" key="10">
    <source>
        <dbReference type="ARBA" id="ARBA00022927"/>
    </source>
</evidence>
<evidence type="ECO:0000313" key="19">
    <source>
        <dbReference type="Proteomes" id="UP001175353"/>
    </source>
</evidence>
<evidence type="ECO:0000256" key="3">
    <source>
        <dbReference type="ARBA" id="ARBA00008704"/>
    </source>
</evidence>
<dbReference type="GO" id="GO:0008270">
    <property type="term" value="F:zinc ion binding"/>
    <property type="evidence" value="ECO:0007669"/>
    <property type="project" value="UniProtKB-KW"/>
</dbReference>
<name>A0AAN6KUN3_9PEZI</name>
<evidence type="ECO:0000256" key="9">
    <source>
        <dbReference type="ARBA" id="ARBA00022833"/>
    </source>
</evidence>
<dbReference type="GO" id="GO:1990429">
    <property type="term" value="C:peroxisomal importomer complex"/>
    <property type="evidence" value="ECO:0007669"/>
    <property type="project" value="TreeGrafter"/>
</dbReference>
<dbReference type="GO" id="GO:0004842">
    <property type="term" value="F:ubiquitin-protein transferase activity"/>
    <property type="evidence" value="ECO:0007669"/>
    <property type="project" value="TreeGrafter"/>
</dbReference>
<dbReference type="GO" id="GO:0016874">
    <property type="term" value="F:ligase activity"/>
    <property type="evidence" value="ECO:0007669"/>
    <property type="project" value="UniProtKB-KW"/>
</dbReference>
<proteinExistence type="inferred from homology"/>
<protein>
    <recommendedName>
        <fullName evidence="4">Peroxisome assembly protein 12</fullName>
    </recommendedName>
    <alternativeName>
        <fullName evidence="14">Peroxin-12</fullName>
    </alternativeName>
</protein>
<evidence type="ECO:0000256" key="14">
    <source>
        <dbReference type="ARBA" id="ARBA00029692"/>
    </source>
</evidence>
<comment type="subunit">
    <text evidence="15">Component of the PEX2-PEX10-PEX12 retrotranslocation channel, composed of PEX2, PEX10 and PEX12.</text>
</comment>
<evidence type="ECO:0000256" key="12">
    <source>
        <dbReference type="ARBA" id="ARBA00023136"/>
    </source>
</evidence>
<feature type="compositionally biased region" description="Basic and acidic residues" evidence="16">
    <location>
        <begin position="326"/>
        <end position="344"/>
    </location>
</feature>
<feature type="region of interest" description="Disordered" evidence="16">
    <location>
        <begin position="308"/>
        <end position="357"/>
    </location>
</feature>
<keyword evidence="7" id="KW-0479">Metal-binding</keyword>
<evidence type="ECO:0000256" key="7">
    <source>
        <dbReference type="ARBA" id="ARBA00022723"/>
    </source>
</evidence>
<dbReference type="PANTHER" id="PTHR12888:SF0">
    <property type="entry name" value="PEROXISOME ASSEMBLY PROTEIN 12"/>
    <property type="match status" value="1"/>
</dbReference>
<evidence type="ECO:0000256" key="8">
    <source>
        <dbReference type="ARBA" id="ARBA00022771"/>
    </source>
</evidence>
<evidence type="ECO:0000256" key="4">
    <source>
        <dbReference type="ARBA" id="ARBA00018980"/>
    </source>
</evidence>
<evidence type="ECO:0000256" key="6">
    <source>
        <dbReference type="ARBA" id="ARBA00022692"/>
    </source>
</evidence>
<dbReference type="AlphaFoldDB" id="A0AAN6KUN3"/>
<keyword evidence="10" id="KW-0653">Protein transport</keyword>
<dbReference type="Proteomes" id="UP001175353">
    <property type="component" value="Unassembled WGS sequence"/>
</dbReference>
<keyword evidence="11" id="KW-1133">Transmembrane helix</keyword>
<dbReference type="InterPro" id="IPR017375">
    <property type="entry name" value="PEX12"/>
</dbReference>
<dbReference type="PANTHER" id="PTHR12888">
    <property type="entry name" value="PEROXISOME ASSEMBLY PROTEIN 12 PEROXIN-12"/>
    <property type="match status" value="1"/>
</dbReference>
<comment type="caution">
    <text evidence="18">The sequence shown here is derived from an EMBL/GenBank/DDBJ whole genome shotgun (WGS) entry which is preliminary data.</text>
</comment>
<feature type="domain" description="Pex N-terminal" evidence="17">
    <location>
        <begin position="25"/>
        <end position="295"/>
    </location>
</feature>
<feature type="region of interest" description="Disordered" evidence="16">
    <location>
        <begin position="239"/>
        <end position="259"/>
    </location>
</feature>
<dbReference type="EMBL" id="JAUJLE010000031">
    <property type="protein sequence ID" value="KAK1002312.1"/>
    <property type="molecule type" value="Genomic_DNA"/>
</dbReference>
<keyword evidence="12" id="KW-0472">Membrane</keyword>
<comment type="subcellular location">
    <subcellularLocation>
        <location evidence="1">Peroxisome membrane</location>
        <topology evidence="1">Multi-pass membrane protein</topology>
    </subcellularLocation>
</comment>
<gene>
    <name evidence="18" type="primary">PEX12_2</name>
    <name evidence="18" type="ORF">LTR91_004996</name>
</gene>
<evidence type="ECO:0000256" key="13">
    <source>
        <dbReference type="ARBA" id="ARBA00023140"/>
    </source>
</evidence>
<keyword evidence="8" id="KW-0863">Zinc-finger</keyword>
<dbReference type="Pfam" id="PF04757">
    <property type="entry name" value="Pex2_Pex12"/>
    <property type="match status" value="1"/>
</dbReference>
<evidence type="ECO:0000256" key="1">
    <source>
        <dbReference type="ARBA" id="ARBA00004585"/>
    </source>
</evidence>
<evidence type="ECO:0000256" key="11">
    <source>
        <dbReference type="ARBA" id="ARBA00022989"/>
    </source>
</evidence>
<dbReference type="SUPFAM" id="SSF57850">
    <property type="entry name" value="RING/U-box"/>
    <property type="match status" value="1"/>
</dbReference>
<dbReference type="GO" id="GO:0016562">
    <property type="term" value="P:protein import into peroxisome matrix, receptor recycling"/>
    <property type="evidence" value="ECO:0007669"/>
    <property type="project" value="UniProtKB-ARBA"/>
</dbReference>
<sequence length="513" mass="57684">MEFMTALQSGLDEQKPSLFELLSEQQLASLIPPSLRYLLAVATHRNPRYLLRILNSFDELYALLSLLVERHYLKIYSGGFTENFYGLKRERVLRIKGGEVRRAQLGAPNEVRETLKLRKNDVWRNLAVMVLLPYVRRKLDESYDIHAASVNMLGPTYRDREQYPTAGTWRQRIFWLYKWFLRKVYPSVNAAYYFSMLAFSLAYLFDGSKYHSPFLWLVGTRMRRLNAADSRAIALATQAKPPGPARTGARPGQTTSMFSPRTMTQTVYPRLLSSLKILLPTSIFALKFLEWWHASDFARQLSRKANEGLELPPPTISGLSLSTPKRRPEVFSDEKSITSRRDSGHGGPPISSTTHLPILTVPAPTHTDPANLDSSNTSSACPICLNSPIQTHTAAQTGYVYCYTCIYKWVDGTHPRQEAFMEGNANVEDEEGAKGWFEEGGGSRVGKWESGAGRDAVTGRRVLGGTGGLRRIVSVNGPRLLQSATHDTQDPDLCTIAERWFRTGRSSLSGRQA</sequence>
<reference evidence="18" key="1">
    <citation type="submission" date="2023-06" db="EMBL/GenBank/DDBJ databases">
        <title>Black Yeasts Isolated from many extreme environments.</title>
        <authorList>
            <person name="Coleine C."/>
            <person name="Stajich J.E."/>
            <person name="Selbmann L."/>
        </authorList>
    </citation>
    <scope>NUCLEOTIDE SEQUENCE</scope>
    <source>
        <strain evidence="18">CCFEE 5200</strain>
    </source>
</reference>
<dbReference type="InterPro" id="IPR013083">
    <property type="entry name" value="Znf_RING/FYVE/PHD"/>
</dbReference>
<dbReference type="Gene3D" id="3.30.40.10">
    <property type="entry name" value="Zinc/RING finger domain, C3HC4 (zinc finger)"/>
    <property type="match status" value="1"/>
</dbReference>